<feature type="domain" description="DUF1214" evidence="1">
    <location>
        <begin position="152"/>
        <end position="203"/>
    </location>
</feature>
<evidence type="ECO:0000313" key="3">
    <source>
        <dbReference type="Proteomes" id="UP000235005"/>
    </source>
</evidence>
<dbReference type="Pfam" id="PF06742">
    <property type="entry name" value="DUF1214"/>
    <property type="match status" value="2"/>
</dbReference>
<dbReference type="EMBL" id="PKUS01000010">
    <property type="protein sequence ID" value="PLW69034.1"/>
    <property type="molecule type" value="Genomic_DNA"/>
</dbReference>
<protein>
    <recommendedName>
        <fullName evidence="1">DUF1214 domain-containing protein</fullName>
    </recommendedName>
</protein>
<proteinExistence type="predicted"/>
<gene>
    <name evidence="2" type="ORF">C0039_10475</name>
</gene>
<sequence length="393" mass="43828">MKKLGLGVLVLVLVLAAYVFGTFNARKVITLPEAQWTQGSEAAQAWREFSASLEAAGSRVFASTTAPAERLEGLQYLGQLASASLEMKLDKGSRVHPRFTDWMGNYRKFLGDSPDAIYHSAELSPGYRYEISGNRRDAKYLGFMLYGRQINGWNRAVTNLSNEQLQFDAQGNFNIVLSKQRPTGGQDWLQMEDDVHMVMVRQYYHGREGRAEASFTIRNLDEPGFRPAGDDGIAAGLRAASAFFNDTVDGAIALAEIFADAPNTSEPPASYSGDFGGIFYPTFDNEYFGGWFYLADDQALVVEGAVPDASYWSVSLQNRWMQSLDMERYQVALNDQQIVTEGGRYRIVVSRQKPPSGNWLDTAGKPEGLLSIRYQMSTDSERPTFKLVPFDQL</sequence>
<evidence type="ECO:0000313" key="2">
    <source>
        <dbReference type="EMBL" id="PLW69034.1"/>
    </source>
</evidence>
<feature type="domain" description="DUF1214" evidence="1">
    <location>
        <begin position="300"/>
        <end position="367"/>
    </location>
</feature>
<dbReference type="RefSeq" id="WP_101518023.1">
    <property type="nucleotide sequence ID" value="NZ_PKUS01000010.1"/>
</dbReference>
<dbReference type="AlphaFoldDB" id="A0A2N5X3F5"/>
<dbReference type="InterPro" id="IPR010621">
    <property type="entry name" value="DUF1214"/>
</dbReference>
<name>A0A2N5X3F5_9GAMM</name>
<evidence type="ECO:0000259" key="1">
    <source>
        <dbReference type="Pfam" id="PF06742"/>
    </source>
</evidence>
<organism evidence="2 3">
    <name type="scientific">Pseudohalioglobus lutimaris</name>
    <dbReference type="NCBI Taxonomy" id="1737061"/>
    <lineage>
        <taxon>Bacteria</taxon>
        <taxon>Pseudomonadati</taxon>
        <taxon>Pseudomonadota</taxon>
        <taxon>Gammaproteobacteria</taxon>
        <taxon>Cellvibrionales</taxon>
        <taxon>Halieaceae</taxon>
        <taxon>Pseudohalioglobus</taxon>
    </lineage>
</organism>
<reference evidence="2 3" key="1">
    <citation type="submission" date="2018-01" db="EMBL/GenBank/DDBJ databases">
        <title>The draft genome sequence of Halioglobus lutimaris HF004.</title>
        <authorList>
            <person name="Du Z.-J."/>
            <person name="Shi M.-J."/>
        </authorList>
    </citation>
    <scope>NUCLEOTIDE SEQUENCE [LARGE SCALE GENOMIC DNA]</scope>
    <source>
        <strain evidence="2 3">HF004</strain>
    </source>
</reference>
<comment type="caution">
    <text evidence="2">The sequence shown here is derived from an EMBL/GenBank/DDBJ whole genome shotgun (WGS) entry which is preliminary data.</text>
</comment>
<dbReference type="SUPFAM" id="SSF160935">
    <property type="entry name" value="VPA0735-like"/>
    <property type="match status" value="1"/>
</dbReference>
<dbReference type="Proteomes" id="UP000235005">
    <property type="component" value="Unassembled WGS sequence"/>
</dbReference>
<accession>A0A2N5X3F5</accession>
<keyword evidence="3" id="KW-1185">Reference proteome</keyword>
<dbReference type="OrthoDB" id="5727573at2"/>